<dbReference type="InterPro" id="IPR019819">
    <property type="entry name" value="Carboxylesterase_B_CS"/>
</dbReference>
<dbReference type="PANTHER" id="PTHR43903">
    <property type="entry name" value="NEUROLIGIN"/>
    <property type="match status" value="1"/>
</dbReference>
<proteinExistence type="inferred from homology"/>
<sequence length="626" mass="70519">MRCPAWLFFALFPRFFAVLPVTNSQRTHARQGLGREQPVVEISEQGTVVGKEVFLSVTQKVIQYLGIPYAQPPLGKLRFTIPVTEPLPSWNGIRNATQFASSCQQMTNRLKLHEKLYKRLLPPDQLDPGVSEDCLYLNIYTPDEVWKCNRPDDGWPVMVWFHGGDFNTGTPAIWDASFFVNKHKIMVVTVAYRLNILGFFTTTDAEAPGNYGMFDQIAALDWIQKKIKNFGGSPSNVIIYGHSSGAISVGLHLVSPLSRGKFSKAIAMSGDAVSSVGLPQTELPVVDIIAEKFGCYRQPTSALMECLRRVDVNILVRESSEIETWGPIVDYTTNNSTEPFLSMHPRDALDSGTLNSVPLLVGYTNNEQALAYIESLSKENADGKLSFNKFEMLITDEFVSLVQSPEDNSTCDLKPEMVAEAVLFFYKPHPPSKDQGVLRDRYLDLQTEKNFAAGLTLLADKVSKEKLAFVYRFDYRPKTQSIIKDVPEWAGVPHMFELPFVWGLPLLVNSPVQWNFADKKMADVMMTMLASFARVGNPSLSNVKWESYTEEEPGILIIDRNIDMSNSNAIDYKALAFWNEYYPMVLEEARNNCCNITSQSIVLRKASYEVVLSGFALVIMFWYIEL</sequence>
<protein>
    <recommendedName>
        <fullName evidence="7">Carboxylic ester hydrolase</fullName>
        <ecNumber evidence="7">3.1.1.-</ecNumber>
    </recommendedName>
</protein>
<evidence type="ECO:0000256" key="4">
    <source>
        <dbReference type="ARBA" id="ARBA00022801"/>
    </source>
</evidence>
<dbReference type="InterPro" id="IPR019826">
    <property type="entry name" value="Carboxylesterase_B_AS"/>
</dbReference>
<dbReference type="InterPro" id="IPR029058">
    <property type="entry name" value="AB_hydrolase_fold"/>
</dbReference>
<keyword evidence="3 7" id="KW-0732">Signal</keyword>
<evidence type="ECO:0000259" key="8">
    <source>
        <dbReference type="Pfam" id="PF00135"/>
    </source>
</evidence>
<dbReference type="InterPro" id="IPR002018">
    <property type="entry name" value="CarbesteraseB"/>
</dbReference>
<dbReference type="STRING" id="94128.A0A2A3EBX2"/>
<feature type="signal peptide" evidence="7">
    <location>
        <begin position="1"/>
        <end position="24"/>
    </location>
</feature>
<dbReference type="InterPro" id="IPR051093">
    <property type="entry name" value="Neuroligin/BSAL"/>
</dbReference>
<dbReference type="SUPFAM" id="SSF53474">
    <property type="entry name" value="alpha/beta-Hydrolases"/>
    <property type="match status" value="1"/>
</dbReference>
<dbReference type="OrthoDB" id="408631at2759"/>
<name>A0A2A3EBX2_APICC</name>
<reference evidence="9 10" key="1">
    <citation type="submission" date="2014-07" db="EMBL/GenBank/DDBJ databases">
        <title>Genomic and transcriptomic analysis on Apis cerana provide comprehensive insights into honey bee biology.</title>
        <authorList>
            <person name="Diao Q."/>
            <person name="Sun L."/>
            <person name="Zheng H."/>
            <person name="Zheng H."/>
            <person name="Xu S."/>
            <person name="Wang S."/>
            <person name="Zeng Z."/>
            <person name="Hu F."/>
            <person name="Su S."/>
            <person name="Wu J."/>
        </authorList>
    </citation>
    <scope>NUCLEOTIDE SEQUENCE [LARGE SCALE GENOMIC DNA]</scope>
    <source>
        <tissue evidence="9">Pupae without intestine</tissue>
    </source>
</reference>
<evidence type="ECO:0000256" key="2">
    <source>
        <dbReference type="ARBA" id="ARBA00022487"/>
    </source>
</evidence>
<dbReference type="AlphaFoldDB" id="A0A2A3EBX2"/>
<feature type="domain" description="Carboxylesterase type B" evidence="8">
    <location>
        <begin position="37"/>
        <end position="566"/>
    </location>
</feature>
<keyword evidence="4 7" id="KW-0378">Hydrolase</keyword>
<evidence type="ECO:0000256" key="7">
    <source>
        <dbReference type="RuleBase" id="RU361235"/>
    </source>
</evidence>
<feature type="chain" id="PRO_5011812115" description="Carboxylic ester hydrolase" evidence="7">
    <location>
        <begin position="25"/>
        <end position="626"/>
    </location>
</feature>
<keyword evidence="10" id="KW-1185">Reference proteome</keyword>
<evidence type="ECO:0000256" key="1">
    <source>
        <dbReference type="ARBA" id="ARBA00005964"/>
    </source>
</evidence>
<gene>
    <name evidence="9" type="ORF">APICC_00300</name>
</gene>
<comment type="similarity">
    <text evidence="1 7">Belongs to the type-B carboxylesterase/lipase family.</text>
</comment>
<evidence type="ECO:0000313" key="10">
    <source>
        <dbReference type="Proteomes" id="UP000242457"/>
    </source>
</evidence>
<evidence type="ECO:0000256" key="3">
    <source>
        <dbReference type="ARBA" id="ARBA00022729"/>
    </source>
</evidence>
<evidence type="ECO:0000313" key="9">
    <source>
        <dbReference type="EMBL" id="PBC28974.1"/>
    </source>
</evidence>
<accession>A0A2A3EBX2</accession>
<evidence type="ECO:0000256" key="5">
    <source>
        <dbReference type="ARBA" id="ARBA00023157"/>
    </source>
</evidence>
<organism evidence="9 10">
    <name type="scientific">Apis cerana cerana</name>
    <name type="common">Oriental honeybee</name>
    <dbReference type="NCBI Taxonomy" id="94128"/>
    <lineage>
        <taxon>Eukaryota</taxon>
        <taxon>Metazoa</taxon>
        <taxon>Ecdysozoa</taxon>
        <taxon>Arthropoda</taxon>
        <taxon>Hexapoda</taxon>
        <taxon>Insecta</taxon>
        <taxon>Pterygota</taxon>
        <taxon>Neoptera</taxon>
        <taxon>Endopterygota</taxon>
        <taxon>Hymenoptera</taxon>
        <taxon>Apocrita</taxon>
        <taxon>Aculeata</taxon>
        <taxon>Apoidea</taxon>
        <taxon>Anthophila</taxon>
        <taxon>Apidae</taxon>
        <taxon>Apis</taxon>
    </lineage>
</organism>
<keyword evidence="6" id="KW-0325">Glycoprotein</keyword>
<dbReference type="PROSITE" id="PS00941">
    <property type="entry name" value="CARBOXYLESTERASE_B_2"/>
    <property type="match status" value="1"/>
</dbReference>
<dbReference type="Proteomes" id="UP000242457">
    <property type="component" value="Unassembled WGS sequence"/>
</dbReference>
<dbReference type="Pfam" id="PF00135">
    <property type="entry name" value="COesterase"/>
    <property type="match status" value="1"/>
</dbReference>
<evidence type="ECO:0000256" key="6">
    <source>
        <dbReference type="ARBA" id="ARBA00023180"/>
    </source>
</evidence>
<dbReference type="EMBL" id="KZ288295">
    <property type="protein sequence ID" value="PBC28974.1"/>
    <property type="molecule type" value="Genomic_DNA"/>
</dbReference>
<dbReference type="GO" id="GO:0052689">
    <property type="term" value="F:carboxylic ester hydrolase activity"/>
    <property type="evidence" value="ECO:0007669"/>
    <property type="project" value="UniProtKB-KW"/>
</dbReference>
<dbReference type="EC" id="3.1.1.-" evidence="7"/>
<dbReference type="PROSITE" id="PS00122">
    <property type="entry name" value="CARBOXYLESTERASE_B_1"/>
    <property type="match status" value="1"/>
</dbReference>
<dbReference type="Gene3D" id="3.40.50.1820">
    <property type="entry name" value="alpha/beta hydrolase"/>
    <property type="match status" value="1"/>
</dbReference>
<keyword evidence="5" id="KW-1015">Disulfide bond</keyword>
<keyword evidence="2" id="KW-0719">Serine esterase</keyword>